<proteinExistence type="predicted"/>
<dbReference type="EMBL" id="JACVVK020000042">
    <property type="protein sequence ID" value="KAK7499643.1"/>
    <property type="molecule type" value="Genomic_DNA"/>
</dbReference>
<gene>
    <name evidence="1" type="ORF">BaRGS_00008984</name>
</gene>
<dbReference type="AlphaFoldDB" id="A0ABD0LJN8"/>
<dbReference type="Proteomes" id="UP001519460">
    <property type="component" value="Unassembled WGS sequence"/>
</dbReference>
<organism evidence="1 2">
    <name type="scientific">Batillaria attramentaria</name>
    <dbReference type="NCBI Taxonomy" id="370345"/>
    <lineage>
        <taxon>Eukaryota</taxon>
        <taxon>Metazoa</taxon>
        <taxon>Spiralia</taxon>
        <taxon>Lophotrochozoa</taxon>
        <taxon>Mollusca</taxon>
        <taxon>Gastropoda</taxon>
        <taxon>Caenogastropoda</taxon>
        <taxon>Sorbeoconcha</taxon>
        <taxon>Cerithioidea</taxon>
        <taxon>Batillariidae</taxon>
        <taxon>Batillaria</taxon>
    </lineage>
</organism>
<evidence type="ECO:0000313" key="2">
    <source>
        <dbReference type="Proteomes" id="UP001519460"/>
    </source>
</evidence>
<accession>A0ABD0LJN8</accession>
<reference evidence="1 2" key="1">
    <citation type="journal article" date="2023" name="Sci. Data">
        <title>Genome assembly of the Korean intertidal mud-creeper Batillaria attramentaria.</title>
        <authorList>
            <person name="Patra A.K."/>
            <person name="Ho P.T."/>
            <person name="Jun S."/>
            <person name="Lee S.J."/>
            <person name="Kim Y."/>
            <person name="Won Y.J."/>
        </authorList>
    </citation>
    <scope>NUCLEOTIDE SEQUENCE [LARGE SCALE GENOMIC DNA]</scope>
    <source>
        <strain evidence="1">Wonlab-2016</strain>
    </source>
</reference>
<comment type="caution">
    <text evidence="1">The sequence shown here is derived from an EMBL/GenBank/DDBJ whole genome shotgun (WGS) entry which is preliminary data.</text>
</comment>
<sequence length="87" mass="10114">MHTSNTCEPQKSGKRMGLPFSTLIRVHWYRVVPFVARFRPSGSCVYSRLVLQWVCTRVLSNAKQEELCFWSETNEDILTLKVRTVPP</sequence>
<name>A0ABD0LJN8_9CAEN</name>
<evidence type="ECO:0000313" key="1">
    <source>
        <dbReference type="EMBL" id="KAK7499643.1"/>
    </source>
</evidence>
<keyword evidence="2" id="KW-1185">Reference proteome</keyword>
<protein>
    <submittedName>
        <fullName evidence="1">Uncharacterized protein</fullName>
    </submittedName>
</protein>